<keyword evidence="3" id="KW-1185">Reference proteome</keyword>
<feature type="non-terminal residue" evidence="1">
    <location>
        <position position="1"/>
    </location>
</feature>
<dbReference type="EMBL" id="CAJOBP010072835">
    <property type="protein sequence ID" value="CAF4888823.1"/>
    <property type="molecule type" value="Genomic_DNA"/>
</dbReference>
<reference evidence="1" key="1">
    <citation type="submission" date="2021-02" db="EMBL/GenBank/DDBJ databases">
        <authorList>
            <person name="Nowell W R."/>
        </authorList>
    </citation>
    <scope>NUCLEOTIDE SEQUENCE</scope>
</reference>
<name>A0A821UF01_9BILA</name>
<protein>
    <submittedName>
        <fullName evidence="1">Uncharacterized protein</fullName>
    </submittedName>
</protein>
<dbReference type="EMBL" id="CAJOBR010062584">
    <property type="protein sequence ID" value="CAF5075720.1"/>
    <property type="molecule type" value="Genomic_DNA"/>
</dbReference>
<evidence type="ECO:0000313" key="1">
    <source>
        <dbReference type="EMBL" id="CAF4888823.1"/>
    </source>
</evidence>
<organism evidence="1 3">
    <name type="scientific">Rotaria socialis</name>
    <dbReference type="NCBI Taxonomy" id="392032"/>
    <lineage>
        <taxon>Eukaryota</taxon>
        <taxon>Metazoa</taxon>
        <taxon>Spiralia</taxon>
        <taxon>Gnathifera</taxon>
        <taxon>Rotifera</taxon>
        <taxon>Eurotatoria</taxon>
        <taxon>Bdelloidea</taxon>
        <taxon>Philodinida</taxon>
        <taxon>Philodinidae</taxon>
        <taxon>Rotaria</taxon>
    </lineage>
</organism>
<evidence type="ECO:0000313" key="2">
    <source>
        <dbReference type="EMBL" id="CAF5075720.1"/>
    </source>
</evidence>
<evidence type="ECO:0000313" key="3">
    <source>
        <dbReference type="Proteomes" id="UP000663873"/>
    </source>
</evidence>
<comment type="caution">
    <text evidence="1">The sequence shown here is derived from an EMBL/GenBank/DDBJ whole genome shotgun (WGS) entry which is preliminary data.</text>
</comment>
<gene>
    <name evidence="2" type="ORF">QYT958_LOCUS43582</name>
    <name evidence="1" type="ORF">UJA718_LOCUS45016</name>
</gene>
<sequence length="12" mass="1081">QQLGGAGGGSSY</sequence>
<dbReference type="Proteomes" id="UP000663848">
    <property type="component" value="Unassembled WGS sequence"/>
</dbReference>
<accession>A0A821UF01</accession>
<proteinExistence type="predicted"/>
<dbReference type="Proteomes" id="UP000663873">
    <property type="component" value="Unassembled WGS sequence"/>
</dbReference>